<evidence type="ECO:0000313" key="2">
    <source>
        <dbReference type="EMBL" id="ANO53213.1"/>
    </source>
</evidence>
<dbReference type="InterPro" id="IPR035923">
    <property type="entry name" value="TT1751-like_sf"/>
</dbReference>
<dbReference type="PANTHER" id="PTHR38342:SF1">
    <property type="entry name" value="SLR5037 PROTEIN"/>
    <property type="match status" value="1"/>
</dbReference>
<dbReference type="KEGG" id="woc:BA177_12710"/>
<dbReference type="OrthoDB" id="9791067at2"/>
<dbReference type="EMBL" id="CP016268">
    <property type="protein sequence ID" value="ANO53213.1"/>
    <property type="molecule type" value="Genomic_DNA"/>
</dbReference>
<dbReference type="RefSeq" id="WP_068619323.1">
    <property type="nucleotide sequence ID" value="NZ_CP016268.1"/>
</dbReference>
<accession>A0A193LLB4</accession>
<protein>
    <recommendedName>
        <fullName evidence="1">DUF302 domain-containing protein</fullName>
    </recommendedName>
</protein>
<dbReference type="Pfam" id="PF03625">
    <property type="entry name" value="DUF302"/>
    <property type="match status" value="1"/>
</dbReference>
<organism evidence="2 3">
    <name type="scientific">Woeseia oceani</name>
    <dbReference type="NCBI Taxonomy" id="1548547"/>
    <lineage>
        <taxon>Bacteria</taxon>
        <taxon>Pseudomonadati</taxon>
        <taxon>Pseudomonadota</taxon>
        <taxon>Gammaproteobacteria</taxon>
        <taxon>Woeseiales</taxon>
        <taxon>Woeseiaceae</taxon>
        <taxon>Woeseia</taxon>
    </lineage>
</organism>
<reference evidence="2 3" key="1">
    <citation type="submission" date="2016-06" db="EMBL/GenBank/DDBJ databases">
        <title>Complete genome sequence of a deep-branching marine Gamma Proteobacterium Woeseia oceani type strain XK5.</title>
        <authorList>
            <person name="Mu D."/>
            <person name="Du Z."/>
        </authorList>
    </citation>
    <scope>NUCLEOTIDE SEQUENCE [LARGE SCALE GENOMIC DNA]</scope>
    <source>
        <strain evidence="2 3">XK5</strain>
    </source>
</reference>
<dbReference type="AlphaFoldDB" id="A0A193LLB4"/>
<dbReference type="InterPro" id="IPR005180">
    <property type="entry name" value="DUF302"/>
</dbReference>
<sequence length="133" mass="14186">MSYYFAKTLSAPFDDVVDRVIASLKAEGFGVLTTIDVQATLKEKLGVEFPRYLILGACNPTLAHQALQAESKIGTMLPCNVIVRDDGDGKTEVAAVDPVSSMQAVKNPALEPVAAAVRQKLNQVVQSLQAAAR</sequence>
<feature type="domain" description="DUF302" evidence="1">
    <location>
        <begin position="35"/>
        <end position="98"/>
    </location>
</feature>
<evidence type="ECO:0000259" key="1">
    <source>
        <dbReference type="Pfam" id="PF03625"/>
    </source>
</evidence>
<dbReference type="Gene3D" id="3.30.310.70">
    <property type="entry name" value="TT1751-like domain"/>
    <property type="match status" value="1"/>
</dbReference>
<proteinExistence type="predicted"/>
<dbReference type="PANTHER" id="PTHR38342">
    <property type="entry name" value="SLR5037 PROTEIN"/>
    <property type="match status" value="1"/>
</dbReference>
<dbReference type="CDD" id="cd14797">
    <property type="entry name" value="DUF302"/>
    <property type="match status" value="1"/>
</dbReference>
<dbReference type="InterPro" id="IPR016796">
    <property type="entry name" value="UCP021774"/>
</dbReference>
<gene>
    <name evidence="2" type="ORF">BA177_12710</name>
</gene>
<keyword evidence="3" id="KW-1185">Reference proteome</keyword>
<evidence type="ECO:0000313" key="3">
    <source>
        <dbReference type="Proteomes" id="UP000092695"/>
    </source>
</evidence>
<name>A0A193LLB4_9GAMM</name>
<dbReference type="SUPFAM" id="SSF103247">
    <property type="entry name" value="TT1751-like"/>
    <property type="match status" value="1"/>
</dbReference>
<dbReference type="Proteomes" id="UP000092695">
    <property type="component" value="Chromosome"/>
</dbReference>
<dbReference type="STRING" id="1548547.BA177_12710"/>
<dbReference type="PIRSF" id="PIRSF021774">
    <property type="entry name" value="UCP021774"/>
    <property type="match status" value="1"/>
</dbReference>